<keyword evidence="7" id="KW-0808">Transferase</keyword>
<evidence type="ECO:0000256" key="3">
    <source>
        <dbReference type="ARBA" id="ARBA00010497"/>
    </source>
</evidence>
<dbReference type="PANTHER" id="PTHR11774:SF4">
    <property type="entry name" value="GERANYLGERANYL TRANSFERASE TYPE-1 SUBUNIT BETA"/>
    <property type="match status" value="1"/>
</dbReference>
<keyword evidence="6" id="KW-0637">Prenyltransferase</keyword>
<organism evidence="14 15">
    <name type="scientific">Dryococelus australis</name>
    <dbReference type="NCBI Taxonomy" id="614101"/>
    <lineage>
        <taxon>Eukaryota</taxon>
        <taxon>Metazoa</taxon>
        <taxon>Ecdysozoa</taxon>
        <taxon>Arthropoda</taxon>
        <taxon>Hexapoda</taxon>
        <taxon>Insecta</taxon>
        <taxon>Pterygota</taxon>
        <taxon>Neoptera</taxon>
        <taxon>Polyneoptera</taxon>
        <taxon>Phasmatodea</taxon>
        <taxon>Verophasmatodea</taxon>
        <taxon>Anareolatae</taxon>
        <taxon>Phasmatidae</taxon>
        <taxon>Eurycanthinae</taxon>
        <taxon>Dryococelus</taxon>
    </lineage>
</organism>
<comment type="similarity">
    <text evidence="3">Belongs to the protein prenyltransferase subunit beta family.</text>
</comment>
<dbReference type="InterPro" id="IPR001330">
    <property type="entry name" value="Prenyltrans"/>
</dbReference>
<dbReference type="Proteomes" id="UP001159363">
    <property type="component" value="Chromosome 4"/>
</dbReference>
<gene>
    <name evidence="14" type="ORF">PR048_016138</name>
</gene>
<evidence type="ECO:0000256" key="1">
    <source>
        <dbReference type="ARBA" id="ARBA00001946"/>
    </source>
</evidence>
<accession>A0ABQ9HIW3</accession>
<evidence type="ECO:0000259" key="13">
    <source>
        <dbReference type="Pfam" id="PF00432"/>
    </source>
</evidence>
<dbReference type="InterPro" id="IPR008930">
    <property type="entry name" value="Terpenoid_cyclase/PrenylTrfase"/>
</dbReference>
<dbReference type="PANTHER" id="PTHR11774">
    <property type="entry name" value="GERANYLGERANYL TRANSFERASE TYPE BETA SUBUNIT"/>
    <property type="match status" value="1"/>
</dbReference>
<evidence type="ECO:0000313" key="14">
    <source>
        <dbReference type="EMBL" id="KAJ8884281.1"/>
    </source>
</evidence>
<evidence type="ECO:0000256" key="10">
    <source>
        <dbReference type="ARBA" id="ARBA00022833"/>
    </source>
</evidence>
<evidence type="ECO:0000256" key="7">
    <source>
        <dbReference type="ARBA" id="ARBA00022679"/>
    </source>
</evidence>
<dbReference type="InterPro" id="IPR041960">
    <property type="entry name" value="GGTase_I_beta"/>
</dbReference>
<dbReference type="InterPro" id="IPR045089">
    <property type="entry name" value="PGGT1B-like"/>
</dbReference>
<keyword evidence="10" id="KW-0862">Zinc</keyword>
<keyword evidence="8" id="KW-0479">Metal-binding</keyword>
<comment type="caution">
    <text evidence="14">The sequence shown here is derived from an EMBL/GenBank/DDBJ whole genome shotgun (WGS) entry which is preliminary data.</text>
</comment>
<comment type="cofactor">
    <cofactor evidence="1">
        <name>Mg(2+)</name>
        <dbReference type="ChEBI" id="CHEBI:18420"/>
    </cofactor>
</comment>
<feature type="domain" description="Prenyltransferase alpha-alpha toroid" evidence="13">
    <location>
        <begin position="11"/>
        <end position="337"/>
    </location>
</feature>
<proteinExistence type="inferred from homology"/>
<name>A0ABQ9HIW3_9NEOP</name>
<evidence type="ECO:0000256" key="12">
    <source>
        <dbReference type="ARBA" id="ARBA00031713"/>
    </source>
</evidence>
<evidence type="ECO:0000256" key="2">
    <source>
        <dbReference type="ARBA" id="ARBA00001947"/>
    </source>
</evidence>
<evidence type="ECO:0000313" key="15">
    <source>
        <dbReference type="Proteomes" id="UP001159363"/>
    </source>
</evidence>
<evidence type="ECO:0000256" key="4">
    <source>
        <dbReference type="ARBA" id="ARBA00012700"/>
    </source>
</evidence>
<dbReference type="EMBL" id="JARBHB010000005">
    <property type="protein sequence ID" value="KAJ8884281.1"/>
    <property type="molecule type" value="Genomic_DNA"/>
</dbReference>
<dbReference type="EC" id="2.5.1.59" evidence="4"/>
<keyword evidence="15" id="KW-1185">Reference proteome</keyword>
<protein>
    <recommendedName>
        <fullName evidence="5">Geranylgeranyl transferase type-1 subunit beta</fullName>
        <ecNumber evidence="4">2.5.1.59</ecNumber>
    </recommendedName>
    <alternativeName>
        <fullName evidence="12">Geranylgeranyl transferase type I subunit beta</fullName>
    </alternativeName>
</protein>
<keyword evidence="11" id="KW-0460">Magnesium</keyword>
<comment type="cofactor">
    <cofactor evidence="2">
        <name>Zn(2+)</name>
        <dbReference type="ChEBI" id="CHEBI:29105"/>
    </cofactor>
</comment>
<evidence type="ECO:0000256" key="11">
    <source>
        <dbReference type="ARBA" id="ARBA00022842"/>
    </source>
</evidence>
<evidence type="ECO:0000256" key="8">
    <source>
        <dbReference type="ARBA" id="ARBA00022723"/>
    </source>
</evidence>
<evidence type="ECO:0000256" key="6">
    <source>
        <dbReference type="ARBA" id="ARBA00022602"/>
    </source>
</evidence>
<reference evidence="14 15" key="1">
    <citation type="submission" date="2023-02" db="EMBL/GenBank/DDBJ databases">
        <title>LHISI_Scaffold_Assembly.</title>
        <authorList>
            <person name="Stuart O.P."/>
            <person name="Cleave R."/>
            <person name="Magrath M.J.L."/>
            <person name="Mikheyev A.S."/>
        </authorList>
    </citation>
    <scope>NUCLEOTIDE SEQUENCE [LARGE SCALE GENOMIC DNA]</scope>
    <source>
        <strain evidence="14">Daus_M_001</strain>
        <tissue evidence="14">Leg muscle</tissue>
    </source>
</reference>
<keyword evidence="9" id="KW-0677">Repeat</keyword>
<dbReference type="Gene3D" id="1.50.10.20">
    <property type="match status" value="1"/>
</dbReference>
<evidence type="ECO:0000256" key="9">
    <source>
        <dbReference type="ARBA" id="ARBA00022737"/>
    </source>
</evidence>
<evidence type="ECO:0000256" key="5">
    <source>
        <dbReference type="ARBA" id="ARBA00020603"/>
    </source>
</evidence>
<dbReference type="SUPFAM" id="SSF48239">
    <property type="entry name" value="Terpenoid cyclases/Protein prenyltransferases"/>
    <property type="match status" value="1"/>
</dbReference>
<sequence length="354" mass="40068">MIYLNNEELCTSVHVKFLKKYLHHASNSWSSHDSSRLTLAFFAISGLDILNALDSFNEDEKSEICGWIYKLQVVPIEGEEESWDRCGFQGSTTLCLPNDGRRKHISQYECGHLAMTYTGLACLIILGDDLSRVNKKAVIHGVRSLQQDDGSFCATLSGSESDMRFVYCAACICYMLCDWSGMDIEKTVNYILKSLSYDFGFSQRPECESHGGTTYCAVATLALMNQVHYTNEVRNLDGLKRWSMFRHVSGFQGRPNKPADTCYSFWIGATLKLLGVFDLTDFKENRKYIMSTQNTLSGGFSKWEDTTTDPLHTYFGLCGLSLMNEGGLLQVHPGLNISQRAHKHLDNLHKIWQY</sequence>
<dbReference type="Pfam" id="PF00432">
    <property type="entry name" value="Prenyltrans"/>
    <property type="match status" value="1"/>
</dbReference>
<dbReference type="CDD" id="cd02895">
    <property type="entry name" value="GGTase-I"/>
    <property type="match status" value="1"/>
</dbReference>